<feature type="region of interest" description="Disordered" evidence="1">
    <location>
        <begin position="343"/>
        <end position="390"/>
    </location>
</feature>
<dbReference type="eggNOG" id="COG4249">
    <property type="taxonomic scope" value="Bacteria"/>
</dbReference>
<dbReference type="InterPro" id="IPR018247">
    <property type="entry name" value="EF_Hand_1_Ca_BS"/>
</dbReference>
<dbReference type="NCBIfam" id="NF047832">
    <property type="entry name" value="caspase_w_EACC1"/>
    <property type="match status" value="1"/>
</dbReference>
<evidence type="ECO:0000259" key="3">
    <source>
        <dbReference type="Pfam" id="PF00656"/>
    </source>
</evidence>
<feature type="transmembrane region" description="Helical" evidence="2">
    <location>
        <begin position="467"/>
        <end position="487"/>
    </location>
</feature>
<sequence>MAADMRRGNAGRARRLALLLASDRYEDPGLGSLRSPAHDVRALSAALADPRIGGFEVDDVFNRPAHEVNAAIEDFFCDRRPDDVLLLYVSSHGVKDDAGRLYFATSNTRVNRLGSTGIASTFVSEQMSHSMSRNIILLLDCCYSGAFVEGMVVRGGGSVGINERLSGSGRAILSSSSALEYAFELDRRRVTKEISRYPSQDESGGPSVFTEALVRGLTTGEADRNRDGRISIDELYDYTYSEVTAANPNQTPTKFSDVSGELIVAFSPGTARPPALPEEVSSAVGHPLTSVRAAAVTTLKDLALAGDEAGRLAYERLRTLLGDDSRMVATGAREAMAEVDRVRPFEERRRVTAPPPPGPFQSGGAWRPPGPPSRPWPPPPPAAPVAPPAQGWEEPLRGGSVLAYLLPFFASLLLVFSRSRNVRYHAVQCGLIDAVTTVYVVLTVLPLGIYADIRYGTEPVPGGDVPFIAWTVTLLLTPCVLRGYCLVQLARKGTARIKFLGTLARRVVYGPQGATEMFQSPYRWSQT</sequence>
<dbReference type="InterPro" id="IPR011600">
    <property type="entry name" value="Pept_C14_caspase"/>
</dbReference>
<feature type="domain" description="Peptidase C14 caspase" evidence="3">
    <location>
        <begin position="14"/>
        <end position="256"/>
    </location>
</feature>
<gene>
    <name evidence="4" type="ORF">SAMN04489713_12422</name>
</gene>
<dbReference type="InParanoid" id="A0A1I5WLK5"/>
<organism evidence="4 5">
    <name type="scientific">Actinomadura madurae</name>
    <dbReference type="NCBI Taxonomy" id="1993"/>
    <lineage>
        <taxon>Bacteria</taxon>
        <taxon>Bacillati</taxon>
        <taxon>Actinomycetota</taxon>
        <taxon>Actinomycetes</taxon>
        <taxon>Streptosporangiales</taxon>
        <taxon>Thermomonosporaceae</taxon>
        <taxon>Actinomadura</taxon>
    </lineage>
</organism>
<dbReference type="GO" id="GO:0004197">
    <property type="term" value="F:cysteine-type endopeptidase activity"/>
    <property type="evidence" value="ECO:0007669"/>
    <property type="project" value="InterPro"/>
</dbReference>
<evidence type="ECO:0000256" key="1">
    <source>
        <dbReference type="SAM" id="MobiDB-lite"/>
    </source>
</evidence>
<accession>A0A1I5WLK5</accession>
<reference evidence="4 5" key="1">
    <citation type="submission" date="2016-10" db="EMBL/GenBank/DDBJ databases">
        <authorList>
            <person name="de Groot N.N."/>
        </authorList>
    </citation>
    <scope>NUCLEOTIDE SEQUENCE [LARGE SCALE GENOMIC DNA]</scope>
    <source>
        <strain evidence="4 5">DSM 43067</strain>
    </source>
</reference>
<dbReference type="SUPFAM" id="SSF52129">
    <property type="entry name" value="Caspase-like"/>
    <property type="match status" value="1"/>
</dbReference>
<evidence type="ECO:0000256" key="2">
    <source>
        <dbReference type="SAM" id="Phobius"/>
    </source>
</evidence>
<dbReference type="AlphaFoldDB" id="A0A1I5WLK5"/>
<keyword evidence="5" id="KW-1185">Reference proteome</keyword>
<feature type="transmembrane region" description="Helical" evidence="2">
    <location>
        <begin position="429"/>
        <end position="451"/>
    </location>
</feature>
<proteinExistence type="predicted"/>
<dbReference type="InterPro" id="IPR029030">
    <property type="entry name" value="Caspase-like_dom_sf"/>
</dbReference>
<dbReference type="Proteomes" id="UP000183413">
    <property type="component" value="Unassembled WGS sequence"/>
</dbReference>
<evidence type="ECO:0000313" key="4">
    <source>
        <dbReference type="EMBL" id="SFQ20467.1"/>
    </source>
</evidence>
<dbReference type="Pfam" id="PF00656">
    <property type="entry name" value="Peptidase_C14"/>
    <property type="match status" value="1"/>
</dbReference>
<name>A0A1I5WLK5_9ACTN</name>
<protein>
    <submittedName>
        <fullName evidence="4">Caspase domain-containing protein</fullName>
    </submittedName>
</protein>
<keyword evidence="2" id="KW-0812">Transmembrane</keyword>
<evidence type="ECO:0000313" key="5">
    <source>
        <dbReference type="Proteomes" id="UP000183413"/>
    </source>
</evidence>
<feature type="transmembrane region" description="Helical" evidence="2">
    <location>
        <begin position="401"/>
        <end position="417"/>
    </location>
</feature>
<dbReference type="PROSITE" id="PS00018">
    <property type="entry name" value="EF_HAND_1"/>
    <property type="match status" value="1"/>
</dbReference>
<feature type="compositionally biased region" description="Pro residues" evidence="1">
    <location>
        <begin position="368"/>
        <end position="387"/>
    </location>
</feature>
<dbReference type="STRING" id="1993.SAMN04489713_12422"/>
<keyword evidence="2" id="KW-0472">Membrane</keyword>
<dbReference type="Gene3D" id="3.40.50.1460">
    <property type="match status" value="1"/>
</dbReference>
<keyword evidence="2" id="KW-1133">Transmembrane helix</keyword>
<dbReference type="EMBL" id="FOVH01000024">
    <property type="protein sequence ID" value="SFQ20467.1"/>
    <property type="molecule type" value="Genomic_DNA"/>
</dbReference>
<dbReference type="GO" id="GO:0006508">
    <property type="term" value="P:proteolysis"/>
    <property type="evidence" value="ECO:0007669"/>
    <property type="project" value="InterPro"/>
</dbReference>